<feature type="compositionally biased region" description="Pro residues" evidence="4">
    <location>
        <begin position="80"/>
        <end position="96"/>
    </location>
</feature>
<reference evidence="7" key="4">
    <citation type="journal article" date="2015" name="G3 (Bethesda)">
        <title>Genome sequences of three phytopathogenic species of the Magnaporthaceae family of fungi.</title>
        <authorList>
            <person name="Okagaki L.H."/>
            <person name="Nunes C.C."/>
            <person name="Sailsbery J."/>
            <person name="Clay B."/>
            <person name="Brown D."/>
            <person name="John T."/>
            <person name="Oh Y."/>
            <person name="Young N."/>
            <person name="Fitzgerald M."/>
            <person name="Haas B.J."/>
            <person name="Zeng Q."/>
            <person name="Young S."/>
            <person name="Adiconis X."/>
            <person name="Fan L."/>
            <person name="Levin J.Z."/>
            <person name="Mitchell T.K."/>
            <person name="Okubara P.A."/>
            <person name="Farman M.L."/>
            <person name="Kohn L.M."/>
            <person name="Birren B."/>
            <person name="Ma L.-J."/>
            <person name="Dean R.A."/>
        </authorList>
    </citation>
    <scope>NUCLEOTIDE SEQUENCE</scope>
    <source>
        <strain evidence="7">R3-111a-1</strain>
    </source>
</reference>
<dbReference type="RefSeq" id="XP_009220472.1">
    <property type="nucleotide sequence ID" value="XM_009222208.1"/>
</dbReference>
<feature type="region of interest" description="Disordered" evidence="4">
    <location>
        <begin position="809"/>
        <end position="874"/>
    </location>
</feature>
<feature type="region of interest" description="Disordered" evidence="4">
    <location>
        <begin position="180"/>
        <end position="211"/>
    </location>
</feature>
<feature type="region of interest" description="Disordered" evidence="4">
    <location>
        <begin position="905"/>
        <end position="1221"/>
    </location>
</feature>
<dbReference type="SUPFAM" id="SSF46689">
    <property type="entry name" value="Homeodomain-like"/>
    <property type="match status" value="1"/>
</dbReference>
<sequence length="1238" mass="131330">MAEPVLSAAATAPDNGPDGAPEPSVANNHVKPETPQAPAPAPALAPVSVLSPAPAVPSAALTLPASAPAVPATTATPAPTVAPAPAPCPGPTPSPAPTQTVSLTAAPISTAASIPAQTPAASLPPVSAPVQEQPPASAPAPAVAAVPAYIHTPPQAQAAALAPLDDMSFNLADSILNALKRPRSPELGDPTGGDEKRLRTGTAPPAPDANPFDIGALLESALGNLDEQLNDLLPPMPDFNAKPDVQALPVSAPPFVSVPAATIMPAAIASLGPQIKHEQKKMKFFQNATYIVRSMGLPFLGTLAVQVLLALSEKPRPETVAAIRSSESEMGKAYKALSATFKQARRMFSDTSSILHPDELEIKESGDLETIQMTNMATICSTIFESDDASLAEAHDAFLRTFVPEYGPLSDELIKLFLSLKTQAFLRACPENVEEGRMREILAGFFPADAEAPLKQLHPDLPLTQTEKVFVSASTKRGERFGNEIRDAMKRRMLSIEYPSDGFLDEVNKYLRDNHDTVLRYAESQGIEIPVDEEPMTDLPMDGALDFDLSALQAPVKVDAIGMAELAAPDLASSLSESLGLGKLIQDSLEKEKPLETEPKGLASLIAEKLGAGASPYHQGGMQNSYMQYQSSAYAAGCQPNGAPAASGGHSVDLPPHQSSPTTVLYERARQAAVAKSTAHARREGLHSTRRPWTPEEERALMTGLDMVKGPHWSQILQLFGSNGTINDILKDRTQVQLKDKARNLKLFFLKTNSEMPYYLQCVTGELKTRAPSQAARKEAEEKARMNSEEENARIQGIMTLAGGLQNNNAINNNNNNNGNGGGNGNNKGASPVPSAPTYSPLTPGGSVYGGAGARTGSPSTPVHTPVMGPAKVAIPPATSTASMTHAAVAPTPLALNGAVARPAGGVPPAMTPSPHGHSSPASATASVHHQIHTQQAQQRLPQSNLQHQQTMQKQPQPQPLQQQQPSPQQHQQHYAPPQRTPQAYPQSRPPQPLQQAQGQRPPQVHVPVPVPVQQRATPQPQAAPTMPPAVYQVQQAQQGRLPPGHPQYQTQSQARQQAAHPQQRTATPPIQPQQAQAQAARPQVPAGGQQQPQHSLTLPQAPRPLVQQQQAPQQHHQQAQYPPHAQPAQQQTQHPQAQQQAVRQPAQHPQARQAHVQQHVQNPQQVQAQQPRVQHVQAQQPPAQAQAQAQPQQPGLAAEVTHSSLPADTSGEMDLSETNSDAALLRTLQAAISGVSS</sequence>
<dbReference type="Proteomes" id="UP000006039">
    <property type="component" value="Unassembled WGS sequence"/>
</dbReference>
<reference evidence="6" key="3">
    <citation type="submission" date="2010-09" db="EMBL/GenBank/DDBJ databases">
        <title>Annotation of Gaeumannomyces graminis var. tritici R3-111a-1.</title>
        <authorList>
            <consortium name="The Broad Institute Genome Sequencing Platform"/>
            <person name="Ma L.-J."/>
            <person name="Dead R."/>
            <person name="Young S.K."/>
            <person name="Zeng Q."/>
            <person name="Gargeya S."/>
            <person name="Fitzgerald M."/>
            <person name="Haas B."/>
            <person name="Abouelleil A."/>
            <person name="Alvarado L."/>
            <person name="Arachchi H.M."/>
            <person name="Berlin A."/>
            <person name="Brown A."/>
            <person name="Chapman S.B."/>
            <person name="Chen Z."/>
            <person name="Dunbar C."/>
            <person name="Freedman E."/>
            <person name="Gearin G."/>
            <person name="Gellesch M."/>
            <person name="Goldberg J."/>
            <person name="Griggs A."/>
            <person name="Gujja S."/>
            <person name="Heiman D."/>
            <person name="Howarth C."/>
            <person name="Larson L."/>
            <person name="Lui A."/>
            <person name="MacDonald P.J.P."/>
            <person name="Mehta T."/>
            <person name="Montmayeur A."/>
            <person name="Murphy C."/>
            <person name="Neiman D."/>
            <person name="Pearson M."/>
            <person name="Priest M."/>
            <person name="Roberts A."/>
            <person name="Saif S."/>
            <person name="Shea T."/>
            <person name="Shenoy N."/>
            <person name="Sisk P."/>
            <person name="Stolte C."/>
            <person name="Sykes S."/>
            <person name="Yandava C."/>
            <person name="Wortman J."/>
            <person name="Nusbaum C."/>
            <person name="Birren B."/>
        </authorList>
    </citation>
    <scope>NUCLEOTIDE SEQUENCE</scope>
    <source>
        <strain evidence="6">R3-111a-1</strain>
    </source>
</reference>
<dbReference type="InterPro" id="IPR009057">
    <property type="entry name" value="Homeodomain-like_sf"/>
</dbReference>
<evidence type="ECO:0000256" key="4">
    <source>
        <dbReference type="SAM" id="MobiDB-lite"/>
    </source>
</evidence>
<dbReference type="Gene3D" id="1.10.10.60">
    <property type="entry name" value="Homeodomain-like"/>
    <property type="match status" value="1"/>
</dbReference>
<dbReference type="HOGENOM" id="CLU_006238_0_0_1"/>
<keyword evidence="8" id="KW-1185">Reference proteome</keyword>
<keyword evidence="1" id="KW-0238">DNA-binding</keyword>
<dbReference type="eggNOG" id="ENOG502QRT9">
    <property type="taxonomic scope" value="Eukaryota"/>
</dbReference>
<feature type="compositionally biased region" description="Low complexity" evidence="4">
    <location>
        <begin position="1000"/>
        <end position="1039"/>
    </location>
</feature>
<dbReference type="SMART" id="SM00717">
    <property type="entry name" value="SANT"/>
    <property type="match status" value="1"/>
</dbReference>
<feature type="compositionally biased region" description="Polar residues" evidence="4">
    <location>
        <begin position="933"/>
        <end position="946"/>
    </location>
</feature>
<dbReference type="GO" id="GO:0042803">
    <property type="term" value="F:protein homodimerization activity"/>
    <property type="evidence" value="ECO:0007669"/>
    <property type="project" value="InterPro"/>
</dbReference>
<dbReference type="PANTHER" id="PTHR47807:SF1">
    <property type="entry name" value="PROTEIN TBF1"/>
    <property type="match status" value="1"/>
</dbReference>
<dbReference type="VEuPathDB" id="FungiDB:GGTG_04412"/>
<dbReference type="Pfam" id="PF08558">
    <property type="entry name" value="TRF"/>
    <property type="match status" value="1"/>
</dbReference>
<evidence type="ECO:0000256" key="2">
    <source>
        <dbReference type="ARBA" id="ARBA00023242"/>
    </source>
</evidence>
<evidence type="ECO:0000313" key="6">
    <source>
        <dbReference type="EMBL" id="EJT79327.1"/>
    </source>
</evidence>
<reference evidence="6" key="2">
    <citation type="submission" date="2010-07" db="EMBL/GenBank/DDBJ databases">
        <authorList>
            <consortium name="The Broad Institute Genome Sequencing Platform"/>
            <consortium name="Broad Institute Genome Sequencing Center for Infectious Disease"/>
            <person name="Ma L.-J."/>
            <person name="Dead R."/>
            <person name="Young S."/>
            <person name="Zeng Q."/>
            <person name="Koehrsen M."/>
            <person name="Alvarado L."/>
            <person name="Berlin A."/>
            <person name="Chapman S.B."/>
            <person name="Chen Z."/>
            <person name="Freedman E."/>
            <person name="Gellesch M."/>
            <person name="Goldberg J."/>
            <person name="Griggs A."/>
            <person name="Gujja S."/>
            <person name="Heilman E.R."/>
            <person name="Heiman D."/>
            <person name="Hepburn T."/>
            <person name="Howarth C."/>
            <person name="Jen D."/>
            <person name="Larson L."/>
            <person name="Mehta T."/>
            <person name="Neiman D."/>
            <person name="Pearson M."/>
            <person name="Roberts A."/>
            <person name="Saif S."/>
            <person name="Shea T."/>
            <person name="Shenoy N."/>
            <person name="Sisk P."/>
            <person name="Stolte C."/>
            <person name="Sykes S."/>
            <person name="Walk T."/>
            <person name="White J."/>
            <person name="Yandava C."/>
            <person name="Haas B."/>
            <person name="Nusbaum C."/>
            <person name="Birren B."/>
        </authorList>
    </citation>
    <scope>NUCLEOTIDE SEQUENCE</scope>
    <source>
        <strain evidence="6">R3-111a-1</strain>
    </source>
</reference>
<evidence type="ECO:0000259" key="5">
    <source>
        <dbReference type="PROSITE" id="PS51294"/>
    </source>
</evidence>
<feature type="compositionally biased region" description="Low complexity" evidence="4">
    <location>
        <begin position="1048"/>
        <end position="1195"/>
    </location>
</feature>
<feature type="region of interest" description="Disordered" evidence="4">
    <location>
        <begin position="1"/>
        <end position="44"/>
    </location>
</feature>
<feature type="compositionally biased region" description="Low complexity" evidence="4">
    <location>
        <begin position="947"/>
        <end position="978"/>
    </location>
</feature>
<feature type="domain" description="HTH myb-type" evidence="5">
    <location>
        <begin position="690"/>
        <end position="742"/>
    </location>
</feature>
<protein>
    <recommendedName>
        <fullName evidence="5">HTH myb-type domain-containing protein</fullName>
    </recommendedName>
</protein>
<accession>J3NT14</accession>
<feature type="compositionally biased region" description="Low complexity" evidence="4">
    <location>
        <begin position="69"/>
        <end position="79"/>
    </location>
</feature>
<evidence type="ECO:0000313" key="8">
    <source>
        <dbReference type="Proteomes" id="UP000006039"/>
    </source>
</evidence>
<dbReference type="AlphaFoldDB" id="J3NT14"/>
<dbReference type="OrthoDB" id="3366990at2759"/>
<dbReference type="GeneID" id="20344870"/>
<feature type="compositionally biased region" description="Low complexity" evidence="4">
    <location>
        <begin position="809"/>
        <end position="818"/>
    </location>
</feature>
<proteinExistence type="predicted"/>
<feature type="region of interest" description="Disordered" evidence="4">
    <location>
        <begin position="69"/>
        <end position="98"/>
    </location>
</feature>
<dbReference type="InterPro" id="IPR017930">
    <property type="entry name" value="Myb_dom"/>
</dbReference>
<dbReference type="EnsemblFungi" id="EJT79327">
    <property type="protein sequence ID" value="EJT79327"/>
    <property type="gene ID" value="GGTG_04412"/>
</dbReference>
<dbReference type="FunFam" id="1.10.10.60:FF:000137">
    <property type="entry name" value="MYB DNA binding protein"/>
    <property type="match status" value="1"/>
</dbReference>
<feature type="compositionally biased region" description="Low complexity" evidence="4">
    <location>
        <begin position="905"/>
        <end position="927"/>
    </location>
</feature>
<reference evidence="7" key="5">
    <citation type="submission" date="2018-04" db="UniProtKB">
        <authorList>
            <consortium name="EnsemblFungi"/>
        </authorList>
    </citation>
    <scope>IDENTIFICATION</scope>
    <source>
        <strain evidence="7">R3-111a-1</strain>
    </source>
</reference>
<dbReference type="CDD" id="cd11660">
    <property type="entry name" value="SANT_TRF"/>
    <property type="match status" value="1"/>
</dbReference>
<evidence type="ECO:0000256" key="1">
    <source>
        <dbReference type="ARBA" id="ARBA00023125"/>
    </source>
</evidence>
<keyword evidence="2" id="KW-0539">Nucleus</keyword>
<name>J3NT14_GAET3</name>
<dbReference type="PROSITE" id="PS51294">
    <property type="entry name" value="HTH_MYB"/>
    <property type="match status" value="1"/>
</dbReference>
<dbReference type="STRING" id="644352.J3NT14"/>
<reference evidence="8" key="1">
    <citation type="submission" date="2010-07" db="EMBL/GenBank/DDBJ databases">
        <title>The genome sequence of Gaeumannomyces graminis var. tritici strain R3-111a-1.</title>
        <authorList>
            <consortium name="The Broad Institute Genome Sequencing Platform"/>
            <person name="Ma L.-J."/>
            <person name="Dead R."/>
            <person name="Young S."/>
            <person name="Zeng Q."/>
            <person name="Koehrsen M."/>
            <person name="Alvarado L."/>
            <person name="Berlin A."/>
            <person name="Chapman S.B."/>
            <person name="Chen Z."/>
            <person name="Freedman E."/>
            <person name="Gellesch M."/>
            <person name="Goldberg J."/>
            <person name="Griggs A."/>
            <person name="Gujja S."/>
            <person name="Heilman E.R."/>
            <person name="Heiman D."/>
            <person name="Hepburn T."/>
            <person name="Howarth C."/>
            <person name="Jen D."/>
            <person name="Larson L."/>
            <person name="Mehta T."/>
            <person name="Neiman D."/>
            <person name="Pearson M."/>
            <person name="Roberts A."/>
            <person name="Saif S."/>
            <person name="Shea T."/>
            <person name="Shenoy N."/>
            <person name="Sisk P."/>
            <person name="Stolte C."/>
            <person name="Sykes S."/>
            <person name="Walk T."/>
            <person name="White J."/>
            <person name="Yandava C."/>
            <person name="Haas B."/>
            <person name="Nusbaum C."/>
            <person name="Birren B."/>
        </authorList>
    </citation>
    <scope>NUCLEOTIDE SEQUENCE [LARGE SCALE GENOMIC DNA]</scope>
    <source>
        <strain evidence="8">R3-111a-1</strain>
    </source>
</reference>
<feature type="compositionally biased region" description="Basic and acidic residues" evidence="4">
    <location>
        <begin position="776"/>
        <end position="792"/>
    </location>
</feature>
<keyword evidence="3" id="KW-0131">Cell cycle</keyword>
<dbReference type="EMBL" id="GL385396">
    <property type="protein sequence ID" value="EJT79327.1"/>
    <property type="molecule type" value="Genomic_DNA"/>
</dbReference>
<evidence type="ECO:0000256" key="3">
    <source>
        <dbReference type="ARBA" id="ARBA00023306"/>
    </source>
</evidence>
<dbReference type="GO" id="GO:0003691">
    <property type="term" value="F:double-stranded telomeric DNA binding"/>
    <property type="evidence" value="ECO:0007669"/>
    <property type="project" value="TreeGrafter"/>
</dbReference>
<evidence type="ECO:0000313" key="7">
    <source>
        <dbReference type="EnsemblFungi" id="EJT79327"/>
    </source>
</evidence>
<dbReference type="GO" id="GO:0010833">
    <property type="term" value="P:telomere maintenance via telomere lengthening"/>
    <property type="evidence" value="ECO:0007669"/>
    <property type="project" value="TreeGrafter"/>
</dbReference>
<feature type="region of interest" description="Disordered" evidence="4">
    <location>
        <begin position="773"/>
        <end position="792"/>
    </location>
</feature>
<feature type="region of interest" description="Disordered" evidence="4">
    <location>
        <begin position="116"/>
        <end position="135"/>
    </location>
</feature>
<dbReference type="PANTHER" id="PTHR47807">
    <property type="entry name" value="PROTEIN TBF1"/>
    <property type="match status" value="1"/>
</dbReference>
<dbReference type="InterPro" id="IPR001005">
    <property type="entry name" value="SANT/Myb"/>
</dbReference>
<gene>
    <name evidence="7" type="primary">20344870</name>
    <name evidence="6" type="ORF">GGTG_04412</name>
</gene>
<dbReference type="InterPro" id="IPR052833">
    <property type="entry name" value="Telomeric_DNA-bd_trans-reg"/>
</dbReference>
<dbReference type="InterPro" id="IPR013867">
    <property type="entry name" value="Telomere_rpt-bd_fac_dimer_dom"/>
</dbReference>
<organism evidence="6">
    <name type="scientific">Gaeumannomyces tritici (strain R3-111a-1)</name>
    <name type="common">Wheat and barley take-all root rot fungus</name>
    <name type="synonym">Gaeumannomyces graminis var. tritici</name>
    <dbReference type="NCBI Taxonomy" id="644352"/>
    <lineage>
        <taxon>Eukaryota</taxon>
        <taxon>Fungi</taxon>
        <taxon>Dikarya</taxon>
        <taxon>Ascomycota</taxon>
        <taxon>Pezizomycotina</taxon>
        <taxon>Sordariomycetes</taxon>
        <taxon>Sordariomycetidae</taxon>
        <taxon>Magnaporthales</taxon>
        <taxon>Magnaporthaceae</taxon>
        <taxon>Gaeumannomyces</taxon>
    </lineage>
</organism>